<dbReference type="PANTHER" id="PTHR42794">
    <property type="entry name" value="HEMIN IMPORT ATP-BINDING PROTEIN HMUV"/>
    <property type="match status" value="1"/>
</dbReference>
<comment type="caution">
    <text evidence="6">The sequence shown here is derived from an EMBL/GenBank/DDBJ whole genome shotgun (WGS) entry which is preliminary data.</text>
</comment>
<dbReference type="SMART" id="SM00382">
    <property type="entry name" value="AAA"/>
    <property type="match status" value="1"/>
</dbReference>
<evidence type="ECO:0000256" key="2">
    <source>
        <dbReference type="ARBA" id="ARBA00022741"/>
    </source>
</evidence>
<dbReference type="InterPro" id="IPR003439">
    <property type="entry name" value="ABC_transporter-like_ATP-bd"/>
</dbReference>
<keyword evidence="2" id="KW-0547">Nucleotide-binding</keyword>
<organism evidence="6 7">
    <name type="scientific">Modestobacter roseus</name>
    <dbReference type="NCBI Taxonomy" id="1181884"/>
    <lineage>
        <taxon>Bacteria</taxon>
        <taxon>Bacillati</taxon>
        <taxon>Actinomycetota</taxon>
        <taxon>Actinomycetes</taxon>
        <taxon>Geodermatophilales</taxon>
        <taxon>Geodermatophilaceae</taxon>
        <taxon>Modestobacter</taxon>
    </lineage>
</organism>
<keyword evidence="4" id="KW-1278">Translocase</keyword>
<dbReference type="EMBL" id="VLKF01000001">
    <property type="protein sequence ID" value="TWH73055.1"/>
    <property type="molecule type" value="Genomic_DNA"/>
</dbReference>
<dbReference type="SUPFAM" id="SSF52540">
    <property type="entry name" value="P-loop containing nucleoside triphosphate hydrolases"/>
    <property type="match status" value="1"/>
</dbReference>
<reference evidence="6 7" key="1">
    <citation type="submission" date="2019-07" db="EMBL/GenBank/DDBJ databases">
        <title>R&amp;d 2014.</title>
        <authorList>
            <person name="Klenk H.-P."/>
        </authorList>
    </citation>
    <scope>NUCLEOTIDE SEQUENCE [LARGE SCALE GENOMIC DNA]</scope>
    <source>
        <strain evidence="6 7">DSM 45764</strain>
    </source>
</reference>
<evidence type="ECO:0000256" key="4">
    <source>
        <dbReference type="ARBA" id="ARBA00022967"/>
    </source>
</evidence>
<keyword evidence="1" id="KW-0813">Transport</keyword>
<keyword evidence="7" id="KW-1185">Reference proteome</keyword>
<protein>
    <submittedName>
        <fullName evidence="6">Iron complex transport system ATP-binding protein</fullName>
    </submittedName>
</protein>
<feature type="domain" description="ABC transporter" evidence="5">
    <location>
        <begin position="7"/>
        <end position="240"/>
    </location>
</feature>
<keyword evidence="3 6" id="KW-0067">ATP-binding</keyword>
<dbReference type="Proteomes" id="UP000321490">
    <property type="component" value="Unassembled WGS sequence"/>
</dbReference>
<evidence type="ECO:0000256" key="3">
    <source>
        <dbReference type="ARBA" id="ARBA00022840"/>
    </source>
</evidence>
<dbReference type="GO" id="GO:0005524">
    <property type="term" value="F:ATP binding"/>
    <property type="evidence" value="ECO:0007669"/>
    <property type="project" value="UniProtKB-KW"/>
</dbReference>
<dbReference type="PANTHER" id="PTHR42794:SF1">
    <property type="entry name" value="HEMIN IMPORT ATP-BINDING PROTEIN HMUV"/>
    <property type="match status" value="1"/>
</dbReference>
<name>A0A562IQQ1_9ACTN</name>
<dbReference type="GO" id="GO:0016887">
    <property type="term" value="F:ATP hydrolysis activity"/>
    <property type="evidence" value="ECO:0007669"/>
    <property type="project" value="InterPro"/>
</dbReference>
<dbReference type="PROSITE" id="PS50893">
    <property type="entry name" value="ABC_TRANSPORTER_2"/>
    <property type="match status" value="1"/>
</dbReference>
<evidence type="ECO:0000256" key="1">
    <source>
        <dbReference type="ARBA" id="ARBA00022448"/>
    </source>
</evidence>
<dbReference type="RefSeq" id="WP_153361001.1">
    <property type="nucleotide sequence ID" value="NZ_JABGDC010000115.1"/>
</dbReference>
<gene>
    <name evidence="6" type="ORF">JD78_01578</name>
</gene>
<accession>A0A562IQQ1</accession>
<proteinExistence type="predicted"/>
<dbReference type="Gene3D" id="3.40.50.300">
    <property type="entry name" value="P-loop containing nucleotide triphosphate hydrolases"/>
    <property type="match status" value="1"/>
</dbReference>
<dbReference type="OrthoDB" id="5296765at2"/>
<dbReference type="NCBIfam" id="NF010068">
    <property type="entry name" value="PRK13548.1"/>
    <property type="match status" value="1"/>
</dbReference>
<evidence type="ECO:0000313" key="7">
    <source>
        <dbReference type="Proteomes" id="UP000321490"/>
    </source>
</evidence>
<evidence type="ECO:0000259" key="5">
    <source>
        <dbReference type="PROSITE" id="PS50893"/>
    </source>
</evidence>
<dbReference type="AlphaFoldDB" id="A0A562IQQ1"/>
<dbReference type="InterPro" id="IPR003593">
    <property type="entry name" value="AAA+_ATPase"/>
</dbReference>
<sequence length="267" mass="27865">MTAVPALTAVGVTVDVGGRRLLDDVSLPVHAGELVALVGPNGAGKSTLLGVLAGDRSPTGGVVRLAGRDLAGEPPGQLARARAVLLQEQRVAFSFRVRQVVEMGRTPWRRTDRAADDERLVDAALAEADVATLVDRLHPTLSGGERARTAFARVLAQDVPVLLLDEPTAALDIHHQERLLDSARAVARAGGAVVAVLHDLTLAAAHADVVAVLAEGRLRALGPPAHVLTGPLLSDVYRHPVDVLPHPVTGAPLVLPRRTAALLEVSS</sequence>
<dbReference type="Pfam" id="PF00005">
    <property type="entry name" value="ABC_tran"/>
    <property type="match status" value="1"/>
</dbReference>
<evidence type="ECO:0000313" key="6">
    <source>
        <dbReference type="EMBL" id="TWH73055.1"/>
    </source>
</evidence>
<dbReference type="InterPro" id="IPR027417">
    <property type="entry name" value="P-loop_NTPase"/>
</dbReference>